<evidence type="ECO:0000313" key="2">
    <source>
        <dbReference type="Proteomes" id="UP001652625"/>
    </source>
</evidence>
<feature type="compositionally biased region" description="Acidic residues" evidence="1">
    <location>
        <begin position="86"/>
        <end position="95"/>
    </location>
</feature>
<evidence type="ECO:0000313" key="3">
    <source>
        <dbReference type="RefSeq" id="XP_065652740.1"/>
    </source>
</evidence>
<proteinExistence type="predicted"/>
<sequence length="163" mass="18834">MAASYATNRRRVREQVDKDMEEIYGESYYQKSNVSTCSISNDCENVYYDDNAYEVDNDNDEDNFPFQIPNNQYDDDQDKRYFTSDSENESDLDSNPDEKDVVLKNESEISTNVVIIKKKIFCRHVNAAVVMAMPKAHQTKDANSKISTKLYNEEHSNVVVSLK</sequence>
<dbReference type="Proteomes" id="UP001652625">
    <property type="component" value="Chromosome 05"/>
</dbReference>
<reference evidence="3" key="1">
    <citation type="submission" date="2025-08" db="UniProtKB">
        <authorList>
            <consortium name="RefSeq"/>
        </authorList>
    </citation>
    <scope>IDENTIFICATION</scope>
</reference>
<dbReference type="RefSeq" id="XP_065652740.1">
    <property type="nucleotide sequence ID" value="XM_065796668.1"/>
</dbReference>
<gene>
    <name evidence="3" type="primary">LOC136080044</name>
</gene>
<name>A0ABM4BU96_HYDVU</name>
<protein>
    <submittedName>
        <fullName evidence="3">Uncharacterized protein LOC136080044 isoform X1</fullName>
    </submittedName>
</protein>
<organism evidence="2 3">
    <name type="scientific">Hydra vulgaris</name>
    <name type="common">Hydra</name>
    <name type="synonym">Hydra attenuata</name>
    <dbReference type="NCBI Taxonomy" id="6087"/>
    <lineage>
        <taxon>Eukaryota</taxon>
        <taxon>Metazoa</taxon>
        <taxon>Cnidaria</taxon>
        <taxon>Hydrozoa</taxon>
        <taxon>Hydroidolina</taxon>
        <taxon>Anthoathecata</taxon>
        <taxon>Aplanulata</taxon>
        <taxon>Hydridae</taxon>
        <taxon>Hydra</taxon>
    </lineage>
</organism>
<keyword evidence="2" id="KW-1185">Reference proteome</keyword>
<evidence type="ECO:0000256" key="1">
    <source>
        <dbReference type="SAM" id="MobiDB-lite"/>
    </source>
</evidence>
<accession>A0ABM4BU96</accession>
<feature type="region of interest" description="Disordered" evidence="1">
    <location>
        <begin position="58"/>
        <end position="100"/>
    </location>
</feature>
<dbReference type="GeneID" id="136080044"/>